<reference evidence="1 2" key="1">
    <citation type="submission" date="2024-04" db="EMBL/GenBank/DDBJ databases">
        <title>Draft genome sequence of Halopseudomonas sabulinigri NBRC 116187.</title>
        <authorList>
            <person name="Miyakawa T."/>
            <person name="Kusuya Y."/>
            <person name="Miura T."/>
        </authorList>
    </citation>
    <scope>NUCLEOTIDE SEQUENCE [LARGE SCALE GENOMIC DNA]</scope>
    <source>
        <strain evidence="1 2">4NH20-0042</strain>
    </source>
</reference>
<name>A0ABP9ZJL4_9GAMM</name>
<keyword evidence="2" id="KW-1185">Reference proteome</keyword>
<accession>A0ABP9ZJL4</accession>
<gene>
    <name evidence="1" type="ORF">NBRC116187_00290</name>
</gene>
<proteinExistence type="predicted"/>
<evidence type="ECO:0000313" key="1">
    <source>
        <dbReference type="EMBL" id="GAA6129669.1"/>
    </source>
</evidence>
<protein>
    <recommendedName>
        <fullName evidence="3">SAM-dependent methyltransferase</fullName>
    </recommendedName>
</protein>
<comment type="caution">
    <text evidence="1">The sequence shown here is derived from an EMBL/GenBank/DDBJ whole genome shotgun (WGS) entry which is preliminary data.</text>
</comment>
<sequence>MVAVSFSELIELLAPYFDVQMLEHDYERILPWDGASGNALFACVKR</sequence>
<evidence type="ECO:0008006" key="3">
    <source>
        <dbReference type="Google" id="ProtNLM"/>
    </source>
</evidence>
<dbReference type="Proteomes" id="UP001486808">
    <property type="component" value="Unassembled WGS sequence"/>
</dbReference>
<organism evidence="1 2">
    <name type="scientific">Halopseudomonas sabulinigri</name>
    <dbReference type="NCBI Taxonomy" id="472181"/>
    <lineage>
        <taxon>Bacteria</taxon>
        <taxon>Pseudomonadati</taxon>
        <taxon>Pseudomonadota</taxon>
        <taxon>Gammaproteobacteria</taxon>
        <taxon>Pseudomonadales</taxon>
        <taxon>Pseudomonadaceae</taxon>
        <taxon>Halopseudomonas</taxon>
    </lineage>
</organism>
<evidence type="ECO:0000313" key="2">
    <source>
        <dbReference type="Proteomes" id="UP001486808"/>
    </source>
</evidence>
<dbReference type="EMBL" id="BAABWD010000001">
    <property type="protein sequence ID" value="GAA6129669.1"/>
    <property type="molecule type" value="Genomic_DNA"/>
</dbReference>